<dbReference type="AlphaFoldDB" id="A0A8X8GDU7"/>
<sequence length="224" mass="26185">MQLSQLIKRFRTLANDKVEPYFNDDESVIDWLNDAVNEACIRGRLLHESQNRDVCTIAVSPFTSEYPIHESLYELSRVWFEPANGTYGSYLALMSAENLDQRYKCDNWKRMKGVPQFVIQDDTKLRLVPIPNIEGELQLEGYRVPLIAMEDDTDKPEINQIHHVQLIQWALHKAYSVPDSEFFDPNRSALAEQEFTEYFGQRPDSDLRRITREDTPQVVQPFFP</sequence>
<dbReference type="Proteomes" id="UP000887320">
    <property type="component" value="Unassembled WGS sequence"/>
</dbReference>
<dbReference type="EMBL" id="JAHWXT010000004">
    <property type="protein sequence ID" value="MCF0265484.1"/>
    <property type="molecule type" value="Genomic_DNA"/>
</dbReference>
<evidence type="ECO:0000313" key="2">
    <source>
        <dbReference type="Proteomes" id="UP000887320"/>
    </source>
</evidence>
<dbReference type="InterPro" id="IPR056209">
    <property type="entry name" value="SU10_adaptor"/>
</dbReference>
<evidence type="ECO:0000313" key="1">
    <source>
        <dbReference type="EMBL" id="MCF0265484.1"/>
    </source>
</evidence>
<gene>
    <name evidence="1" type="ORF">KW868_13600</name>
</gene>
<dbReference type="RefSeq" id="WP_234623660.1">
    <property type="nucleotide sequence ID" value="NZ_JAHWXT010000004.1"/>
</dbReference>
<accession>A0A8X8GDU7</accession>
<dbReference type="Pfam" id="PF24175">
    <property type="entry name" value="SU10_adaptor"/>
    <property type="match status" value="1"/>
</dbReference>
<comment type="caution">
    <text evidence="1">The sequence shown here is derived from an EMBL/GenBank/DDBJ whole genome shotgun (WGS) entry which is preliminary data.</text>
</comment>
<reference evidence="1" key="1">
    <citation type="submission" date="2021-07" db="EMBL/GenBank/DDBJ databases">
        <authorList>
            <person name="Fernandez M."/>
            <person name="Pereira P."/>
            <person name="Torres Tejerizo G.A."/>
            <person name="Gonzalez P."/>
            <person name="Agostini E."/>
        </authorList>
    </citation>
    <scope>NUCLEOTIDE SEQUENCE</scope>
    <source>
        <strain evidence="1">SFC 500-1A</strain>
    </source>
</reference>
<protein>
    <submittedName>
        <fullName evidence="1">Uncharacterized protein</fullName>
    </submittedName>
</protein>
<organism evidence="1 2">
    <name type="scientific">Acinetobacter guillouiae</name>
    <name type="common">Acinetobacter genomosp. 11</name>
    <dbReference type="NCBI Taxonomy" id="106649"/>
    <lineage>
        <taxon>Bacteria</taxon>
        <taxon>Pseudomonadati</taxon>
        <taxon>Pseudomonadota</taxon>
        <taxon>Gammaproteobacteria</taxon>
        <taxon>Moraxellales</taxon>
        <taxon>Moraxellaceae</taxon>
        <taxon>Acinetobacter</taxon>
    </lineage>
</organism>
<proteinExistence type="predicted"/>
<name>A0A8X8GDU7_ACIGI</name>